<proteinExistence type="inferred from homology"/>
<dbReference type="Gene3D" id="3.90.1150.10">
    <property type="entry name" value="Aspartate Aminotransferase, domain 1"/>
    <property type="match status" value="1"/>
</dbReference>
<dbReference type="KEGG" id="mana:MAMMFC1_01170"/>
<dbReference type="FunFam" id="3.40.640.10:FF:000099">
    <property type="entry name" value="LL-diaminopimelate aminotransferase, chloroplastic"/>
    <property type="match status" value="1"/>
</dbReference>
<evidence type="ECO:0000259" key="10">
    <source>
        <dbReference type="Pfam" id="PF00155"/>
    </source>
</evidence>
<keyword evidence="5 11" id="KW-0032">Aminotransferase</keyword>
<accession>A0A348AHH1</accession>
<comment type="catalytic activity">
    <reaction evidence="8">
        <text>(2S,6S)-2,6-diaminopimelate + 2-oxoglutarate = (S)-2,3,4,5-tetrahydrodipicolinate + L-glutamate + H2O + H(+)</text>
        <dbReference type="Rhea" id="RHEA:23988"/>
        <dbReference type="ChEBI" id="CHEBI:15377"/>
        <dbReference type="ChEBI" id="CHEBI:15378"/>
        <dbReference type="ChEBI" id="CHEBI:16810"/>
        <dbReference type="ChEBI" id="CHEBI:16845"/>
        <dbReference type="ChEBI" id="CHEBI:29985"/>
        <dbReference type="ChEBI" id="CHEBI:57609"/>
        <dbReference type="EC" id="2.6.1.83"/>
    </reaction>
</comment>
<dbReference type="UniPathway" id="UPA00034">
    <property type="reaction ID" value="UER00466"/>
</dbReference>
<evidence type="ECO:0000256" key="5">
    <source>
        <dbReference type="ARBA" id="ARBA00022576"/>
    </source>
</evidence>
<dbReference type="InterPro" id="IPR015422">
    <property type="entry name" value="PyrdxlP-dep_Trfase_small"/>
</dbReference>
<dbReference type="InterPro" id="IPR015421">
    <property type="entry name" value="PyrdxlP-dep_Trfase_major"/>
</dbReference>
<dbReference type="HAMAP" id="MF_01642">
    <property type="entry name" value="DapL_aminotrans_1"/>
    <property type="match status" value="1"/>
</dbReference>
<dbReference type="EMBL" id="AP018449">
    <property type="protein sequence ID" value="BBB90519.1"/>
    <property type="molecule type" value="Genomic_DNA"/>
</dbReference>
<evidence type="ECO:0000256" key="1">
    <source>
        <dbReference type="ARBA" id="ARBA00001933"/>
    </source>
</evidence>
<dbReference type="SUPFAM" id="SSF53383">
    <property type="entry name" value="PLP-dependent transferases"/>
    <property type="match status" value="1"/>
</dbReference>
<feature type="domain" description="Aminotransferase class I/classII large" evidence="10">
    <location>
        <begin position="43"/>
        <end position="413"/>
    </location>
</feature>
<evidence type="ECO:0000256" key="2">
    <source>
        <dbReference type="ARBA" id="ARBA00004982"/>
    </source>
</evidence>
<dbReference type="Gene3D" id="3.40.640.10">
    <property type="entry name" value="Type I PLP-dependent aspartate aminotransferase-like (Major domain)"/>
    <property type="match status" value="1"/>
</dbReference>
<reference evidence="11 12" key="1">
    <citation type="journal article" date="2018" name="Int. J. Syst. Evol. Microbiol.">
        <title>Methylomusa anaerophila gen. nov., sp. nov., an anaerobic methanol-utilizing bacterium isolated from a microbial fuel cell.</title>
        <authorList>
            <person name="Amano N."/>
            <person name="Yamamuro A."/>
            <person name="Miyahara M."/>
            <person name="Kouzuma A."/>
            <person name="Abe T."/>
            <person name="Watanabe K."/>
        </authorList>
    </citation>
    <scope>NUCLEOTIDE SEQUENCE [LARGE SCALE GENOMIC DNA]</scope>
    <source>
        <strain evidence="11 12">MMFC1</strain>
    </source>
</reference>
<evidence type="ECO:0000256" key="7">
    <source>
        <dbReference type="ARBA" id="ARBA00022898"/>
    </source>
</evidence>
<organism evidence="11 12">
    <name type="scientific">Methylomusa anaerophila</name>
    <dbReference type="NCBI Taxonomy" id="1930071"/>
    <lineage>
        <taxon>Bacteria</taxon>
        <taxon>Bacillati</taxon>
        <taxon>Bacillota</taxon>
        <taxon>Negativicutes</taxon>
        <taxon>Selenomonadales</taxon>
        <taxon>Sporomusaceae</taxon>
        <taxon>Methylomusa</taxon>
    </lineage>
</organism>
<keyword evidence="7" id="KW-0663">Pyridoxal phosphate</keyword>
<dbReference type="CDD" id="cd00609">
    <property type="entry name" value="AAT_like"/>
    <property type="match status" value="1"/>
</dbReference>
<dbReference type="EC" id="2.6.1.83" evidence="3 9"/>
<dbReference type="Proteomes" id="UP000276437">
    <property type="component" value="Chromosome"/>
</dbReference>
<dbReference type="PANTHER" id="PTHR43144">
    <property type="entry name" value="AMINOTRANSFERASE"/>
    <property type="match status" value="1"/>
</dbReference>
<evidence type="ECO:0000256" key="4">
    <source>
        <dbReference type="ARBA" id="ARBA00018052"/>
    </source>
</evidence>
<sequence>MDAKGDFAMPVINENYLKLPGSYLFAEISKRVTDFKQDHPDANVIRLGIGDVTRALPSVVIDGLHNAVDEMAREETFRGYGPEQGYSFLIQKIIEFDYKPLGITLDEDEVFVSDGSKSDVGNIQEIFGLNNKVAITDPVYPVYLDTNVMAGRTGELQGDGRFAGVCYLTCNAENGFIPALPQEKVDIIYLCYPNNPSGTTLSKAELKKWVDYARQNGAVILYDAAYEAYIQEPGIPHSIYEIEGAKEVAVEFRTFSKNAGFTGTRCAFTVVPKTVVAKTGKGEDCPLNKLWNRRQTTKFNGVPYIVQRGAEAVYTASGQKQIKALINYYMTNAKTIREGLKSVGLEVFGGVNAPYIWLKTPQGMDSWSFFDKLLTEAYIVGTPGSGFGPAGQGYFRLTAFGSQESTQEAIERIKTRLSL</sequence>
<dbReference type="GO" id="GO:0009089">
    <property type="term" value="P:lysine biosynthetic process via diaminopimelate"/>
    <property type="evidence" value="ECO:0007669"/>
    <property type="project" value="UniProtKB-UniPathway"/>
</dbReference>
<dbReference type="InterPro" id="IPR004839">
    <property type="entry name" value="Aminotransferase_I/II_large"/>
</dbReference>
<comment type="cofactor">
    <cofactor evidence="1">
        <name>pyridoxal 5'-phosphate</name>
        <dbReference type="ChEBI" id="CHEBI:597326"/>
    </cofactor>
</comment>
<keyword evidence="6 11" id="KW-0808">Transferase</keyword>
<protein>
    <recommendedName>
        <fullName evidence="4 9">LL-diaminopimelate aminotransferase</fullName>
        <ecNumber evidence="3 9">2.6.1.83</ecNumber>
    </recommendedName>
</protein>
<name>A0A348AHH1_9FIRM</name>
<gene>
    <name evidence="11" type="primary">dapL_1</name>
    <name evidence="11" type="ORF">MAMMFC1_01170</name>
</gene>
<evidence type="ECO:0000256" key="9">
    <source>
        <dbReference type="NCBIfam" id="TIGR03542"/>
    </source>
</evidence>
<dbReference type="GO" id="GO:0010285">
    <property type="term" value="F:L,L-diaminopimelate aminotransferase activity"/>
    <property type="evidence" value="ECO:0007669"/>
    <property type="project" value="UniProtKB-EC"/>
</dbReference>
<dbReference type="GO" id="GO:0030170">
    <property type="term" value="F:pyridoxal phosphate binding"/>
    <property type="evidence" value="ECO:0007669"/>
    <property type="project" value="UniProtKB-UniRule"/>
</dbReference>
<dbReference type="AlphaFoldDB" id="A0A348AHH1"/>
<dbReference type="InterPro" id="IPR015424">
    <property type="entry name" value="PyrdxlP-dep_Trfase"/>
</dbReference>
<dbReference type="InterPro" id="IPR019942">
    <property type="entry name" value="DapL/ALD1"/>
</dbReference>
<keyword evidence="12" id="KW-1185">Reference proteome</keyword>
<dbReference type="NCBIfam" id="TIGR03542">
    <property type="entry name" value="DAPAT_plant"/>
    <property type="match status" value="1"/>
</dbReference>
<evidence type="ECO:0000256" key="3">
    <source>
        <dbReference type="ARBA" id="ARBA00013138"/>
    </source>
</evidence>
<evidence type="ECO:0000313" key="11">
    <source>
        <dbReference type="EMBL" id="BBB90519.1"/>
    </source>
</evidence>
<evidence type="ECO:0000256" key="6">
    <source>
        <dbReference type="ARBA" id="ARBA00022679"/>
    </source>
</evidence>
<dbReference type="Pfam" id="PF00155">
    <property type="entry name" value="Aminotran_1_2"/>
    <property type="match status" value="1"/>
</dbReference>
<evidence type="ECO:0000256" key="8">
    <source>
        <dbReference type="ARBA" id="ARBA00051934"/>
    </source>
</evidence>
<comment type="pathway">
    <text evidence="2">Amino-acid biosynthesis; L-lysine biosynthesis via DAP pathway; LL-2,6-diaminopimelate from (S)-tetrahydrodipicolinate (aminotransferase route): step 1/1.</text>
</comment>
<evidence type="ECO:0000313" key="12">
    <source>
        <dbReference type="Proteomes" id="UP000276437"/>
    </source>
</evidence>